<evidence type="ECO:0000313" key="1">
    <source>
        <dbReference type="EMBL" id="KKN92399.1"/>
    </source>
</evidence>
<protein>
    <submittedName>
        <fullName evidence="1">Uncharacterized protein</fullName>
    </submittedName>
</protein>
<dbReference type="AlphaFoldDB" id="A0A0F9UL96"/>
<gene>
    <name evidence="1" type="ORF">LCGC14_0208900</name>
</gene>
<accession>A0A0F9UL96</accession>
<proteinExistence type="predicted"/>
<reference evidence="1" key="1">
    <citation type="journal article" date="2015" name="Nature">
        <title>Complex archaea that bridge the gap between prokaryotes and eukaryotes.</title>
        <authorList>
            <person name="Spang A."/>
            <person name="Saw J.H."/>
            <person name="Jorgensen S.L."/>
            <person name="Zaremba-Niedzwiedzka K."/>
            <person name="Martijn J."/>
            <person name="Lind A.E."/>
            <person name="van Eijk R."/>
            <person name="Schleper C."/>
            <person name="Guy L."/>
            <person name="Ettema T.J."/>
        </authorList>
    </citation>
    <scope>NUCLEOTIDE SEQUENCE</scope>
</reference>
<dbReference type="EMBL" id="LAZR01000095">
    <property type="protein sequence ID" value="KKN92399.1"/>
    <property type="molecule type" value="Genomic_DNA"/>
</dbReference>
<dbReference type="InterPro" id="IPR049718">
    <property type="entry name" value="AKO59007-like"/>
</dbReference>
<organism evidence="1">
    <name type="scientific">marine sediment metagenome</name>
    <dbReference type="NCBI Taxonomy" id="412755"/>
    <lineage>
        <taxon>unclassified sequences</taxon>
        <taxon>metagenomes</taxon>
        <taxon>ecological metagenomes</taxon>
    </lineage>
</organism>
<sequence>MITFNTLGDMLLRRYIVDFIAQMQNLSAPIYTQLQEDTNFTPSGDGAYFGIRIAGNEAGGGWRATDDNVLPTASNENVKQARVRPKKYYHTVTFSGLAEAVSARGGEDAFAAGITDAISQAVKRAGARFETDFLRGDGTGRLTNTSASPSASTTIAVDDARPFRSGQVIVGLSNSTGLRIFGPVTVVSRSISGATITVSSAVTGSGSANDGIYISGEQSEASAPTEVTALGLPAIVSATGTIYNLSRTTYPILQSKVIAAGSVALDEALLRRLRRQLLVETDVGSLEGFAMISNWEQYDRYTEISLPFRRFNDMRLELGAQQELTTFEGRPWLISHQALPDQVFQLNLGAVVRGVVRPLSIDERVNMAWVPGQDAFTVLLKYYGENVARMPNQTAKLTGLTTPTY</sequence>
<name>A0A0F9UL96_9ZZZZ</name>
<dbReference type="NCBIfam" id="NF033394">
    <property type="entry name" value="capsid_maj_Podo"/>
    <property type="match status" value="1"/>
</dbReference>
<comment type="caution">
    <text evidence="1">The sequence shown here is derived from an EMBL/GenBank/DDBJ whole genome shotgun (WGS) entry which is preliminary data.</text>
</comment>